<dbReference type="Pfam" id="PF01177">
    <property type="entry name" value="Asp_Glu_race"/>
    <property type="match status" value="1"/>
</dbReference>
<comment type="function">
    <text evidence="7">Provides the (R)-glutamate required for cell wall biosynthesis.</text>
</comment>
<dbReference type="GO" id="GO:0008881">
    <property type="term" value="F:glutamate racemase activity"/>
    <property type="evidence" value="ECO:0007669"/>
    <property type="project" value="UniProtKB-UniRule"/>
</dbReference>
<evidence type="ECO:0000256" key="4">
    <source>
        <dbReference type="ARBA" id="ARBA00022984"/>
    </source>
</evidence>
<feature type="active site" description="Proton donor/acceptor" evidence="7">
    <location>
        <position position="197"/>
    </location>
</feature>
<dbReference type="RefSeq" id="WP_201825636.1">
    <property type="nucleotide sequence ID" value="NZ_JAERRA010000001.1"/>
</dbReference>
<evidence type="ECO:0000256" key="6">
    <source>
        <dbReference type="ARBA" id="ARBA00023316"/>
    </source>
</evidence>
<evidence type="ECO:0000256" key="1">
    <source>
        <dbReference type="ARBA" id="ARBA00001602"/>
    </source>
</evidence>
<accession>A0A9X0XFE7</accession>
<dbReference type="PANTHER" id="PTHR21198">
    <property type="entry name" value="GLUTAMATE RACEMASE"/>
    <property type="match status" value="1"/>
</dbReference>
<reference evidence="8 9" key="1">
    <citation type="submission" date="2021-01" db="EMBL/GenBank/DDBJ databases">
        <title>Piscinibacter sp. Jin2 Genome sequencing and assembly.</title>
        <authorList>
            <person name="Kim I."/>
        </authorList>
    </citation>
    <scope>NUCLEOTIDE SEQUENCE [LARGE SCALE GENOMIC DNA]</scope>
    <source>
        <strain evidence="8 9">Jin2</strain>
    </source>
</reference>
<evidence type="ECO:0000256" key="3">
    <source>
        <dbReference type="ARBA" id="ARBA00022960"/>
    </source>
</evidence>
<keyword evidence="4 7" id="KW-0573">Peptidoglycan synthesis</keyword>
<evidence type="ECO:0000256" key="2">
    <source>
        <dbReference type="ARBA" id="ARBA00013090"/>
    </source>
</evidence>
<dbReference type="SUPFAM" id="SSF53681">
    <property type="entry name" value="Aspartate/glutamate racemase"/>
    <property type="match status" value="2"/>
</dbReference>
<dbReference type="HAMAP" id="MF_00258">
    <property type="entry name" value="Glu_racemase"/>
    <property type="match status" value="1"/>
</dbReference>
<evidence type="ECO:0000313" key="8">
    <source>
        <dbReference type="EMBL" id="MBL0719966.1"/>
    </source>
</evidence>
<comment type="similarity">
    <text evidence="7">Belongs to the aspartate/glutamate racemases family.</text>
</comment>
<proteinExistence type="inferred from homology"/>
<dbReference type="GO" id="GO:0009252">
    <property type="term" value="P:peptidoglycan biosynthetic process"/>
    <property type="evidence" value="ECO:0007669"/>
    <property type="project" value="UniProtKB-UniRule"/>
</dbReference>
<gene>
    <name evidence="7 8" type="primary">murI</name>
    <name evidence="8" type="ORF">JI742_08695</name>
</gene>
<dbReference type="NCBIfam" id="TIGR00067">
    <property type="entry name" value="glut_race"/>
    <property type="match status" value="1"/>
</dbReference>
<dbReference type="EC" id="5.1.1.3" evidence="2 7"/>
<evidence type="ECO:0000313" key="9">
    <source>
        <dbReference type="Proteomes" id="UP000643207"/>
    </source>
</evidence>
<dbReference type="GO" id="GO:0008360">
    <property type="term" value="P:regulation of cell shape"/>
    <property type="evidence" value="ECO:0007669"/>
    <property type="project" value="UniProtKB-KW"/>
</dbReference>
<dbReference type="Gene3D" id="3.40.50.1860">
    <property type="match status" value="2"/>
</dbReference>
<dbReference type="GO" id="GO:0071555">
    <property type="term" value="P:cell wall organization"/>
    <property type="evidence" value="ECO:0007669"/>
    <property type="project" value="UniProtKB-KW"/>
</dbReference>
<comment type="pathway">
    <text evidence="7">Cell wall biogenesis; peptidoglycan biosynthesis.</text>
</comment>
<evidence type="ECO:0000256" key="7">
    <source>
        <dbReference type="HAMAP-Rule" id="MF_00258"/>
    </source>
</evidence>
<dbReference type="InterPro" id="IPR001920">
    <property type="entry name" value="Asp/Glu_race"/>
</dbReference>
<feature type="binding site" evidence="7">
    <location>
        <begin position="19"/>
        <end position="20"/>
    </location>
    <ligand>
        <name>substrate</name>
    </ligand>
</feature>
<feature type="active site" description="Proton donor/acceptor" evidence="7">
    <location>
        <position position="82"/>
    </location>
</feature>
<feature type="binding site" evidence="7">
    <location>
        <begin position="83"/>
        <end position="84"/>
    </location>
    <ligand>
        <name>substrate</name>
    </ligand>
</feature>
<dbReference type="InterPro" id="IPR004391">
    <property type="entry name" value="Glu_race"/>
</dbReference>
<sequence>MVAIQPARPLPPLRIGVFDSGLGGVSVLRALQRELPGAELIYAADSGHAPYGERDPQHVLARSEALAGHLRREGAELLVMACNTATAVAAAALRAAHPDWPIVGVEPGLKPALAISPSGRIGVMATQATLASPKFRRLLDELLAGAAPGTAIHLQACPGLAAAIEAGEADSPAVRAAVAEHTAPLRAQRVDTVVLGCTHYPFAAGLIAEALGPGVRLIDTAEAVARQARRLAEAQHAARLDAAGPSKLALWSSGEADTLARFVAQRLERPLLPVRRLPV</sequence>
<evidence type="ECO:0000256" key="5">
    <source>
        <dbReference type="ARBA" id="ARBA00023235"/>
    </source>
</evidence>
<dbReference type="InterPro" id="IPR015942">
    <property type="entry name" value="Asp/Glu/hydantoin_racemase"/>
</dbReference>
<keyword evidence="9" id="KW-1185">Reference proteome</keyword>
<organism evidence="8 9">
    <name type="scientific">Aquariibacter lacus</name>
    <dbReference type="NCBI Taxonomy" id="2801332"/>
    <lineage>
        <taxon>Bacteria</taxon>
        <taxon>Pseudomonadati</taxon>
        <taxon>Pseudomonadota</taxon>
        <taxon>Betaproteobacteria</taxon>
        <taxon>Burkholderiales</taxon>
        <taxon>Sphaerotilaceae</taxon>
        <taxon>Aquariibacter</taxon>
    </lineage>
</organism>
<dbReference type="Proteomes" id="UP000643207">
    <property type="component" value="Unassembled WGS sequence"/>
</dbReference>
<dbReference type="InterPro" id="IPR018187">
    <property type="entry name" value="Asp/Glu_racemase_AS_1"/>
</dbReference>
<comment type="catalytic activity">
    <reaction evidence="1 7">
        <text>L-glutamate = D-glutamate</text>
        <dbReference type="Rhea" id="RHEA:12813"/>
        <dbReference type="ChEBI" id="CHEBI:29985"/>
        <dbReference type="ChEBI" id="CHEBI:29986"/>
        <dbReference type="EC" id="5.1.1.3"/>
    </reaction>
</comment>
<keyword evidence="3 7" id="KW-0133">Cell shape</keyword>
<protein>
    <recommendedName>
        <fullName evidence="2 7">Glutamate racemase</fullName>
        <ecNumber evidence="2 7">5.1.1.3</ecNumber>
    </recommendedName>
</protein>
<feature type="binding site" evidence="7">
    <location>
        <begin position="51"/>
        <end position="52"/>
    </location>
    <ligand>
        <name>substrate</name>
    </ligand>
</feature>
<keyword evidence="6 7" id="KW-0961">Cell wall biogenesis/degradation</keyword>
<dbReference type="EMBL" id="JAERRA010000001">
    <property type="protein sequence ID" value="MBL0719966.1"/>
    <property type="molecule type" value="Genomic_DNA"/>
</dbReference>
<keyword evidence="5 7" id="KW-0413">Isomerase</keyword>
<feature type="binding site" evidence="7">
    <location>
        <begin position="198"/>
        <end position="199"/>
    </location>
    <ligand>
        <name>substrate</name>
    </ligand>
</feature>
<dbReference type="AlphaFoldDB" id="A0A9X0XFE7"/>
<name>A0A9X0XFE7_9BURK</name>
<comment type="caution">
    <text evidence="8">The sequence shown here is derived from an EMBL/GenBank/DDBJ whole genome shotgun (WGS) entry which is preliminary data.</text>
</comment>
<dbReference type="PROSITE" id="PS00923">
    <property type="entry name" value="ASP_GLU_RACEMASE_1"/>
    <property type="match status" value="1"/>
</dbReference>
<dbReference type="PANTHER" id="PTHR21198:SF2">
    <property type="entry name" value="GLUTAMATE RACEMASE"/>
    <property type="match status" value="1"/>
</dbReference>